<dbReference type="Gene3D" id="3.60.15.10">
    <property type="entry name" value="Ribonuclease Z/Hydroxyacylglutathione hydrolase-like"/>
    <property type="match status" value="1"/>
</dbReference>
<protein>
    <submittedName>
        <fullName evidence="1">Uncharacterized protein</fullName>
    </submittedName>
</protein>
<gene>
    <name evidence="1" type="ORF">CDV36_013568</name>
</gene>
<dbReference type="AlphaFoldDB" id="A0A3M2RNL7"/>
<proteinExistence type="predicted"/>
<reference evidence="1 2" key="1">
    <citation type="submission" date="2017-06" db="EMBL/GenBank/DDBJ databases">
        <title>Comparative genomic analysis of Ambrosia Fusariam Clade fungi.</title>
        <authorList>
            <person name="Stajich J.E."/>
            <person name="Carrillo J."/>
            <person name="Kijimoto T."/>
            <person name="Eskalen A."/>
            <person name="O'Donnell K."/>
            <person name="Kasson M."/>
        </authorList>
    </citation>
    <scope>NUCLEOTIDE SEQUENCE [LARGE SCALE GENOMIC DNA]</scope>
    <source>
        <strain evidence="1">UCR3666</strain>
    </source>
</reference>
<sequence>MNVLTTDLKGDLGVDTFLIPVPGGDCMIILLIDNPPSRPRRHLESDSDYHNDPAEVNDRKSCGTVLRAILVDGGHDAIGPGYKGHTAAQNIQDTITEIEQKYHIANYTAGDNKLKFDAWVITHWDRDHYCGGLYLFWSRTDSTGKCSLIRYDATGINSLTTLYCPTWEDTPISTKKIVHEDLVR</sequence>
<accession>A0A3M2RNL7</accession>
<name>A0A3M2RNL7_9HYPO</name>
<dbReference type="InterPro" id="IPR036866">
    <property type="entry name" value="RibonucZ/Hydroxyglut_hydro"/>
</dbReference>
<dbReference type="Proteomes" id="UP000277212">
    <property type="component" value="Unassembled WGS sequence"/>
</dbReference>
<comment type="caution">
    <text evidence="1">The sequence shown here is derived from an EMBL/GenBank/DDBJ whole genome shotgun (WGS) entry which is preliminary data.</text>
</comment>
<evidence type="ECO:0000313" key="2">
    <source>
        <dbReference type="Proteomes" id="UP000277212"/>
    </source>
</evidence>
<evidence type="ECO:0000313" key="1">
    <source>
        <dbReference type="EMBL" id="RMJ06834.1"/>
    </source>
</evidence>
<dbReference type="OrthoDB" id="5099691at2759"/>
<dbReference type="EMBL" id="NKUJ01000384">
    <property type="protein sequence ID" value="RMJ06834.1"/>
    <property type="molecule type" value="Genomic_DNA"/>
</dbReference>
<keyword evidence="2" id="KW-1185">Reference proteome</keyword>
<organism evidence="1 2">
    <name type="scientific">Fusarium kuroshium</name>
    <dbReference type="NCBI Taxonomy" id="2010991"/>
    <lineage>
        <taxon>Eukaryota</taxon>
        <taxon>Fungi</taxon>
        <taxon>Dikarya</taxon>
        <taxon>Ascomycota</taxon>
        <taxon>Pezizomycotina</taxon>
        <taxon>Sordariomycetes</taxon>
        <taxon>Hypocreomycetidae</taxon>
        <taxon>Hypocreales</taxon>
        <taxon>Nectriaceae</taxon>
        <taxon>Fusarium</taxon>
        <taxon>Fusarium solani species complex</taxon>
    </lineage>
</organism>